<evidence type="ECO:0000313" key="4">
    <source>
        <dbReference type="Proteomes" id="UP000027192"/>
    </source>
</evidence>
<dbReference type="InterPro" id="IPR006119">
    <property type="entry name" value="Resolv_N"/>
</dbReference>
<accession>A0A066RT26</accession>
<proteinExistence type="inferred from homology"/>
<evidence type="ECO:0000256" key="1">
    <source>
        <dbReference type="ARBA" id="ARBA00009913"/>
    </source>
</evidence>
<gene>
    <name evidence="3" type="ORF">EA58_00055</name>
</gene>
<comment type="similarity">
    <text evidence="1">Belongs to the site-specific recombinase resolvase family.</text>
</comment>
<reference evidence="3 4" key="1">
    <citation type="submission" date="2014-04" db="EMBL/GenBank/DDBJ databases">
        <title>Draft genome sequence of Photobacterium halotolerans S2753: a solonamide, ngercheumicin and holomycin producer.</title>
        <authorList>
            <person name="Machado H.R."/>
            <person name="Gram L."/>
        </authorList>
    </citation>
    <scope>NUCLEOTIDE SEQUENCE [LARGE SCALE GENOMIC DNA]</scope>
    <source>
        <strain evidence="3 4">S2753</strain>
    </source>
</reference>
<dbReference type="OrthoDB" id="9797501at2"/>
<dbReference type="Gene3D" id="1.10.10.60">
    <property type="entry name" value="Homeodomain-like"/>
    <property type="match status" value="1"/>
</dbReference>
<comment type="caution">
    <text evidence="3">The sequence shown here is derived from an EMBL/GenBank/DDBJ whole genome shotgun (WGS) entry which is preliminary data.</text>
</comment>
<evidence type="ECO:0000259" key="2">
    <source>
        <dbReference type="SMART" id="SM00857"/>
    </source>
</evidence>
<dbReference type="AlphaFoldDB" id="A0A066RT26"/>
<dbReference type="Gene3D" id="3.40.50.1390">
    <property type="entry name" value="Resolvase, N-terminal catalytic domain"/>
    <property type="match status" value="1"/>
</dbReference>
<dbReference type="SUPFAM" id="SSF53041">
    <property type="entry name" value="Resolvase-like"/>
    <property type="match status" value="1"/>
</dbReference>
<dbReference type="EMBL" id="JMIB01000001">
    <property type="protein sequence ID" value="KDM93514.1"/>
    <property type="molecule type" value="Genomic_DNA"/>
</dbReference>
<organism evidence="3 4">
    <name type="scientific">Photobacterium galatheae</name>
    <dbReference type="NCBI Taxonomy" id="1654360"/>
    <lineage>
        <taxon>Bacteria</taxon>
        <taxon>Pseudomonadati</taxon>
        <taxon>Pseudomonadota</taxon>
        <taxon>Gammaproteobacteria</taxon>
        <taxon>Vibrionales</taxon>
        <taxon>Vibrionaceae</taxon>
        <taxon>Photobacterium</taxon>
    </lineage>
</organism>
<protein>
    <recommendedName>
        <fullName evidence="2">Resolvase/invertase-type recombinase catalytic domain-containing protein</fullName>
    </recommendedName>
</protein>
<name>A0A066RT26_9GAMM</name>
<feature type="domain" description="Resolvase/invertase-type recombinase catalytic" evidence="2">
    <location>
        <begin position="4"/>
        <end position="138"/>
    </location>
</feature>
<dbReference type="RefSeq" id="WP_081819499.1">
    <property type="nucleotide sequence ID" value="NZ_JAGSGC010000021.1"/>
</dbReference>
<dbReference type="SMART" id="SM00857">
    <property type="entry name" value="Resolvase"/>
    <property type="match status" value="1"/>
</dbReference>
<dbReference type="InterPro" id="IPR009057">
    <property type="entry name" value="Homeodomain-like_sf"/>
</dbReference>
<evidence type="ECO:0000313" key="3">
    <source>
        <dbReference type="EMBL" id="KDM93514.1"/>
    </source>
</evidence>
<dbReference type="Pfam" id="PF02796">
    <property type="entry name" value="HTH_7"/>
    <property type="match status" value="1"/>
</dbReference>
<dbReference type="GO" id="GO:0000150">
    <property type="term" value="F:DNA strand exchange activity"/>
    <property type="evidence" value="ECO:0007669"/>
    <property type="project" value="InterPro"/>
</dbReference>
<dbReference type="Pfam" id="PF00239">
    <property type="entry name" value="Resolvase"/>
    <property type="match status" value="1"/>
</dbReference>
<dbReference type="Proteomes" id="UP000027192">
    <property type="component" value="Unassembled WGS sequence"/>
</dbReference>
<dbReference type="SUPFAM" id="SSF46689">
    <property type="entry name" value="Homeodomain-like"/>
    <property type="match status" value="1"/>
</dbReference>
<sequence length="207" mass="23533">MPTTYGYIRLSPKMTDPDAFIRQITDFSPDLQLFQETGMRGNVPAEDRPQYRALFDRLKPGDQLIVRWVTDLGFHFDACHLTLSNLLDKGVIIHTLNQPLTFQPNCPVTDALLRMLKGYASSQTQQRLWAAEASRGILRQDPSAWKEKFRGRRANQAQHQQIARLLQAGKTLQSVADEVGVSISTVKRVKAKMQHHGHNQPSMNDKQ</sequence>
<dbReference type="InterPro" id="IPR006120">
    <property type="entry name" value="Resolvase_HTH_dom"/>
</dbReference>
<dbReference type="STRING" id="1654360.EA58_00055"/>
<dbReference type="GO" id="GO:0003677">
    <property type="term" value="F:DNA binding"/>
    <property type="evidence" value="ECO:0007669"/>
    <property type="project" value="InterPro"/>
</dbReference>
<keyword evidence="4" id="KW-1185">Reference proteome</keyword>
<dbReference type="InterPro" id="IPR036162">
    <property type="entry name" value="Resolvase-like_N_sf"/>
</dbReference>